<keyword evidence="2" id="KW-1185">Reference proteome</keyword>
<accession>R0JRF3</accession>
<dbReference type="EMBL" id="KB743255">
    <property type="protein sequence ID" value="EOA99965.1"/>
    <property type="molecule type" value="Genomic_DNA"/>
</dbReference>
<evidence type="ECO:0000313" key="2">
    <source>
        <dbReference type="Proteomes" id="UP000296049"/>
    </source>
</evidence>
<sequence length="60" mass="6536">MARGNGRARLLRARGRAPSCNGSQRMCCPYGEKDLCWDLLPRCAASPTNPVVILGTETPF</sequence>
<protein>
    <submittedName>
        <fullName evidence="1">Uncharacterized protein</fullName>
    </submittedName>
</protein>
<gene>
    <name evidence="1" type="ORF">Anapl_13097</name>
</gene>
<reference evidence="2" key="1">
    <citation type="journal article" date="2013" name="Nat. Genet.">
        <title>The duck genome and transcriptome provide insight into an avian influenza virus reservoir species.</title>
        <authorList>
            <person name="Huang Y."/>
            <person name="Li Y."/>
            <person name="Burt D.W."/>
            <person name="Chen H."/>
            <person name="Zhang Y."/>
            <person name="Qian W."/>
            <person name="Kim H."/>
            <person name="Gan S."/>
            <person name="Zhao Y."/>
            <person name="Li J."/>
            <person name="Yi K."/>
            <person name="Feng H."/>
            <person name="Zhu P."/>
            <person name="Li B."/>
            <person name="Liu Q."/>
            <person name="Fairley S."/>
            <person name="Magor K.E."/>
            <person name="Du Z."/>
            <person name="Hu X."/>
            <person name="Goodman L."/>
            <person name="Tafer H."/>
            <person name="Vignal A."/>
            <person name="Lee T."/>
            <person name="Kim K.W."/>
            <person name="Sheng Z."/>
            <person name="An Y."/>
            <person name="Searle S."/>
            <person name="Herrero J."/>
            <person name="Groenen M.A."/>
            <person name="Crooijmans R.P."/>
            <person name="Faraut T."/>
            <person name="Cai Q."/>
            <person name="Webster R.G."/>
            <person name="Aldridge J.R."/>
            <person name="Warren W.C."/>
            <person name="Bartschat S."/>
            <person name="Kehr S."/>
            <person name="Marz M."/>
            <person name="Stadler P.F."/>
            <person name="Smith J."/>
            <person name="Kraus R.H."/>
            <person name="Zhao Y."/>
            <person name="Ren L."/>
            <person name="Fei J."/>
            <person name="Morisson M."/>
            <person name="Kaiser P."/>
            <person name="Griffin D.K."/>
            <person name="Rao M."/>
            <person name="Pitel F."/>
            <person name="Wang J."/>
            <person name="Li N."/>
        </authorList>
    </citation>
    <scope>NUCLEOTIDE SEQUENCE [LARGE SCALE GENOMIC DNA]</scope>
</reference>
<proteinExistence type="predicted"/>
<evidence type="ECO:0000313" key="1">
    <source>
        <dbReference type="EMBL" id="EOA99965.1"/>
    </source>
</evidence>
<dbReference type="AlphaFoldDB" id="R0JRF3"/>
<dbReference type="Proteomes" id="UP000296049">
    <property type="component" value="Unassembled WGS sequence"/>
</dbReference>
<name>R0JRF3_ANAPL</name>
<organism evidence="1 2">
    <name type="scientific">Anas platyrhynchos</name>
    <name type="common">Mallard</name>
    <name type="synonym">Anas boschas</name>
    <dbReference type="NCBI Taxonomy" id="8839"/>
    <lineage>
        <taxon>Eukaryota</taxon>
        <taxon>Metazoa</taxon>
        <taxon>Chordata</taxon>
        <taxon>Craniata</taxon>
        <taxon>Vertebrata</taxon>
        <taxon>Euteleostomi</taxon>
        <taxon>Archelosauria</taxon>
        <taxon>Archosauria</taxon>
        <taxon>Dinosauria</taxon>
        <taxon>Saurischia</taxon>
        <taxon>Theropoda</taxon>
        <taxon>Coelurosauria</taxon>
        <taxon>Aves</taxon>
        <taxon>Neognathae</taxon>
        <taxon>Galloanserae</taxon>
        <taxon>Anseriformes</taxon>
        <taxon>Anatidae</taxon>
        <taxon>Anatinae</taxon>
        <taxon>Anas</taxon>
    </lineage>
</organism>